<evidence type="ECO:0000313" key="2">
    <source>
        <dbReference type="Proteomes" id="UP001633002"/>
    </source>
</evidence>
<evidence type="ECO:0000313" key="1">
    <source>
        <dbReference type="EMBL" id="KAL3695804.1"/>
    </source>
</evidence>
<name>A0ABD3HZS0_9MARC</name>
<organism evidence="1 2">
    <name type="scientific">Riccia sorocarpa</name>
    <dbReference type="NCBI Taxonomy" id="122646"/>
    <lineage>
        <taxon>Eukaryota</taxon>
        <taxon>Viridiplantae</taxon>
        <taxon>Streptophyta</taxon>
        <taxon>Embryophyta</taxon>
        <taxon>Marchantiophyta</taxon>
        <taxon>Marchantiopsida</taxon>
        <taxon>Marchantiidae</taxon>
        <taxon>Marchantiales</taxon>
        <taxon>Ricciaceae</taxon>
        <taxon>Riccia</taxon>
    </lineage>
</organism>
<keyword evidence="2" id="KW-1185">Reference proteome</keyword>
<sequence>MLTANLDVEKGAANGSIATELLIHHNIMKRTGTGSTSMKMTSEQFLQQILQELPAADEQPAGRNERGPTLRQLGYAEILGYEPSKWEEETSATMNYWIDDRKSWAQAFKQRNADAPAQGVFKETMYYGGEEVDEECLTKTIGMRKWLQLTKGIRLNHFRILRIAYGIPVETLSELTEAQGIAMCEKFKSAHQSGQLSDPKFSWEETHNWIISVDDNTFSTTSPAKRKRDNVPEDAA</sequence>
<accession>A0ABD3HZS0</accession>
<dbReference type="Proteomes" id="UP001633002">
    <property type="component" value="Unassembled WGS sequence"/>
</dbReference>
<comment type="caution">
    <text evidence="1">The sequence shown here is derived from an EMBL/GenBank/DDBJ whole genome shotgun (WGS) entry which is preliminary data.</text>
</comment>
<proteinExistence type="predicted"/>
<protein>
    <submittedName>
        <fullName evidence="1">Uncharacterized protein</fullName>
    </submittedName>
</protein>
<reference evidence="1 2" key="1">
    <citation type="submission" date="2024-09" db="EMBL/GenBank/DDBJ databases">
        <title>Chromosome-scale assembly of Riccia sorocarpa.</title>
        <authorList>
            <person name="Paukszto L."/>
        </authorList>
    </citation>
    <scope>NUCLEOTIDE SEQUENCE [LARGE SCALE GENOMIC DNA]</scope>
    <source>
        <strain evidence="1">LP-2024</strain>
        <tissue evidence="1">Aerial parts of the thallus</tissue>
    </source>
</reference>
<dbReference type="AlphaFoldDB" id="A0ABD3HZS0"/>
<dbReference type="EMBL" id="JBJQOH010000002">
    <property type="protein sequence ID" value="KAL3695804.1"/>
    <property type="molecule type" value="Genomic_DNA"/>
</dbReference>
<gene>
    <name evidence="1" type="ORF">R1sor_009880</name>
</gene>